<evidence type="ECO:0000313" key="1">
    <source>
        <dbReference type="EMBL" id="KAK5988193.1"/>
    </source>
</evidence>
<accession>A0ABR0S7P3</accession>
<comment type="caution">
    <text evidence="1">The sequence shown here is derived from an EMBL/GenBank/DDBJ whole genome shotgun (WGS) entry which is preliminary data.</text>
</comment>
<sequence>MGSQKLILMYYADSAPKEHRYADQAHALIADLDDTTELNKLLFSQDTQLTPPPDKASHMSYGSLLFDDQRNELVFVTHARINNVEGDNIIRVWKIGPYLSLTSVEDTPLRYGGYPQQLGSIIEANSTNFGTSIKRNKDGQDPFQHEIYRKGLDNKWISVPLRAMDYVEQGTTVTFVRCPQSSKYIHYVTCTRDYHGEIDPLHVYSIGSRNFSEIATNDSIAWQHYRVYPGFSTGCGFTTHVTFNASQDAGRLYFIAPLGMRNIAFSYINVRKDCSIKSNSSEIQCLGKTVVPIPQGATGLSPHVVEWNGRVIILVPGLSDSFSAIVGQIGADGSLPEAKDWRLIPVEFTSPVTKDALNFGGAAVVDSDFID</sequence>
<evidence type="ECO:0008006" key="3">
    <source>
        <dbReference type="Google" id="ProtNLM"/>
    </source>
</evidence>
<reference evidence="1 2" key="1">
    <citation type="submission" date="2024-01" db="EMBL/GenBank/DDBJ databases">
        <title>Complete genome of Cladobotryum mycophilum ATHUM6906.</title>
        <authorList>
            <person name="Christinaki A.C."/>
            <person name="Myridakis A.I."/>
            <person name="Kouvelis V.N."/>
        </authorList>
    </citation>
    <scope>NUCLEOTIDE SEQUENCE [LARGE SCALE GENOMIC DNA]</scope>
    <source>
        <strain evidence="1 2">ATHUM6906</strain>
    </source>
</reference>
<protein>
    <recommendedName>
        <fullName evidence="3">Fucose-specific lectin</fullName>
    </recommendedName>
</protein>
<dbReference type="Proteomes" id="UP001338125">
    <property type="component" value="Unassembled WGS sequence"/>
</dbReference>
<dbReference type="EMBL" id="JAVFKD010000016">
    <property type="protein sequence ID" value="KAK5988193.1"/>
    <property type="molecule type" value="Genomic_DNA"/>
</dbReference>
<organism evidence="1 2">
    <name type="scientific">Cladobotryum mycophilum</name>
    <dbReference type="NCBI Taxonomy" id="491253"/>
    <lineage>
        <taxon>Eukaryota</taxon>
        <taxon>Fungi</taxon>
        <taxon>Dikarya</taxon>
        <taxon>Ascomycota</taxon>
        <taxon>Pezizomycotina</taxon>
        <taxon>Sordariomycetes</taxon>
        <taxon>Hypocreomycetidae</taxon>
        <taxon>Hypocreales</taxon>
        <taxon>Hypocreaceae</taxon>
        <taxon>Cladobotryum</taxon>
    </lineage>
</organism>
<keyword evidence="2" id="KW-1185">Reference proteome</keyword>
<gene>
    <name evidence="1" type="ORF">PT974_12333</name>
</gene>
<name>A0ABR0S7P3_9HYPO</name>
<evidence type="ECO:0000313" key="2">
    <source>
        <dbReference type="Proteomes" id="UP001338125"/>
    </source>
</evidence>
<proteinExistence type="predicted"/>